<dbReference type="AlphaFoldDB" id="A0A2V1GZJ9"/>
<comment type="function">
    <text evidence="5">Catalyzes the phosphorylation of the 3'-hydroxyl group of dephosphocoenzyme A to form coenzyme A.</text>
</comment>
<dbReference type="Proteomes" id="UP000244906">
    <property type="component" value="Unassembled WGS sequence"/>
</dbReference>
<dbReference type="EC" id="2.7.1.24" evidence="5 6"/>
<dbReference type="OrthoDB" id="9812943at2"/>
<evidence type="ECO:0000313" key="8">
    <source>
        <dbReference type="Proteomes" id="UP000244906"/>
    </source>
</evidence>
<dbReference type="UniPathway" id="UPA00241">
    <property type="reaction ID" value="UER00356"/>
</dbReference>
<dbReference type="GO" id="GO:0005524">
    <property type="term" value="F:ATP binding"/>
    <property type="evidence" value="ECO:0007669"/>
    <property type="project" value="UniProtKB-UniRule"/>
</dbReference>
<dbReference type="Pfam" id="PF01121">
    <property type="entry name" value="CoaE"/>
    <property type="match status" value="1"/>
</dbReference>
<proteinExistence type="inferred from homology"/>
<dbReference type="GO" id="GO:0004140">
    <property type="term" value="F:dephospho-CoA kinase activity"/>
    <property type="evidence" value="ECO:0007669"/>
    <property type="project" value="UniProtKB-UniRule"/>
</dbReference>
<evidence type="ECO:0000256" key="3">
    <source>
        <dbReference type="ARBA" id="ARBA00022840"/>
    </source>
</evidence>
<keyword evidence="3 5" id="KW-0067">ATP-binding</keyword>
<evidence type="ECO:0000256" key="5">
    <source>
        <dbReference type="HAMAP-Rule" id="MF_00376"/>
    </source>
</evidence>
<dbReference type="CDD" id="cd02022">
    <property type="entry name" value="DPCK"/>
    <property type="match status" value="1"/>
</dbReference>
<keyword evidence="4 5" id="KW-0173">Coenzyme A biosynthesis</keyword>
<comment type="caution">
    <text evidence="7">The sequence shown here is derived from an EMBL/GenBank/DDBJ whole genome shotgun (WGS) entry which is preliminary data.</text>
</comment>
<keyword evidence="5" id="KW-0808">Transferase</keyword>
<dbReference type="NCBIfam" id="TIGR00152">
    <property type="entry name" value="dephospho-CoA kinase"/>
    <property type="match status" value="1"/>
</dbReference>
<keyword evidence="8" id="KW-1185">Reference proteome</keyword>
<accession>A0A2V1GZJ9</accession>
<dbReference type="InterPro" id="IPR027417">
    <property type="entry name" value="P-loop_NTPase"/>
</dbReference>
<dbReference type="GO" id="GO:0015937">
    <property type="term" value="P:coenzyme A biosynthetic process"/>
    <property type="evidence" value="ECO:0007669"/>
    <property type="project" value="UniProtKB-UniRule"/>
</dbReference>
<dbReference type="HAMAP" id="MF_00376">
    <property type="entry name" value="Dephospho_CoA_kinase"/>
    <property type="match status" value="1"/>
</dbReference>
<keyword evidence="2 5" id="KW-0547">Nucleotide-binding</keyword>
<keyword evidence="5 7" id="KW-0418">Kinase</keyword>
<feature type="binding site" evidence="5">
    <location>
        <begin position="13"/>
        <end position="18"/>
    </location>
    <ligand>
        <name>ATP</name>
        <dbReference type="ChEBI" id="CHEBI:30616"/>
    </ligand>
</feature>
<protein>
    <recommendedName>
        <fullName evidence="5 6">Dephospho-CoA kinase</fullName>
        <ecNumber evidence="5 6">2.7.1.24</ecNumber>
    </recommendedName>
    <alternativeName>
        <fullName evidence="5">Dephosphocoenzyme A kinase</fullName>
    </alternativeName>
</protein>
<comment type="catalytic activity">
    <reaction evidence="5">
        <text>3'-dephospho-CoA + ATP = ADP + CoA + H(+)</text>
        <dbReference type="Rhea" id="RHEA:18245"/>
        <dbReference type="ChEBI" id="CHEBI:15378"/>
        <dbReference type="ChEBI" id="CHEBI:30616"/>
        <dbReference type="ChEBI" id="CHEBI:57287"/>
        <dbReference type="ChEBI" id="CHEBI:57328"/>
        <dbReference type="ChEBI" id="CHEBI:456216"/>
        <dbReference type="EC" id="2.7.1.24"/>
    </reaction>
</comment>
<dbReference type="EMBL" id="QDDL01000001">
    <property type="protein sequence ID" value="PVZ71859.1"/>
    <property type="molecule type" value="Genomic_DNA"/>
</dbReference>
<comment type="similarity">
    <text evidence="1 5">Belongs to the CoaE family.</text>
</comment>
<reference evidence="7 8" key="1">
    <citation type="submission" date="2018-04" db="EMBL/GenBank/DDBJ databases">
        <title>Thalassorhabdus spongiae gen. nov., sp. nov., isolated from a marine sponge in South-West Iceland.</title>
        <authorList>
            <person name="Knobloch S."/>
            <person name="Daussin A."/>
            <person name="Johannsson R."/>
            <person name="Marteinsson V.T."/>
        </authorList>
    </citation>
    <scope>NUCLEOTIDE SEQUENCE [LARGE SCALE GENOMIC DNA]</scope>
    <source>
        <strain evidence="7 8">Hp12</strain>
    </source>
</reference>
<dbReference type="SUPFAM" id="SSF52540">
    <property type="entry name" value="P-loop containing nucleoside triphosphate hydrolases"/>
    <property type="match status" value="1"/>
</dbReference>
<evidence type="ECO:0000256" key="2">
    <source>
        <dbReference type="ARBA" id="ARBA00022741"/>
    </source>
</evidence>
<evidence type="ECO:0000256" key="6">
    <source>
        <dbReference type="NCBIfam" id="TIGR00152"/>
    </source>
</evidence>
<name>A0A2V1GZJ9_9GAMM</name>
<dbReference type="GO" id="GO:0005737">
    <property type="term" value="C:cytoplasm"/>
    <property type="evidence" value="ECO:0007669"/>
    <property type="project" value="UniProtKB-SubCell"/>
</dbReference>
<gene>
    <name evidence="5" type="primary">coaE</name>
    <name evidence="7" type="ORF">DC094_02205</name>
</gene>
<dbReference type="PANTHER" id="PTHR10695:SF46">
    <property type="entry name" value="BIFUNCTIONAL COENZYME A SYNTHASE-RELATED"/>
    <property type="match status" value="1"/>
</dbReference>
<dbReference type="RefSeq" id="WP_116685448.1">
    <property type="nucleotide sequence ID" value="NZ_CAWNYD010000001.1"/>
</dbReference>
<evidence type="ECO:0000256" key="4">
    <source>
        <dbReference type="ARBA" id="ARBA00022993"/>
    </source>
</evidence>
<evidence type="ECO:0000256" key="1">
    <source>
        <dbReference type="ARBA" id="ARBA00009018"/>
    </source>
</evidence>
<comment type="pathway">
    <text evidence="5">Cofactor biosynthesis; coenzyme A biosynthesis; CoA from (R)-pantothenate: step 5/5.</text>
</comment>
<evidence type="ECO:0000313" key="7">
    <source>
        <dbReference type="EMBL" id="PVZ71859.1"/>
    </source>
</evidence>
<comment type="subcellular location">
    <subcellularLocation>
        <location evidence="5">Cytoplasm</location>
    </subcellularLocation>
</comment>
<organism evidence="7 8">
    <name type="scientific">Pelagibaculum spongiae</name>
    <dbReference type="NCBI Taxonomy" id="2080658"/>
    <lineage>
        <taxon>Bacteria</taxon>
        <taxon>Pseudomonadati</taxon>
        <taxon>Pseudomonadota</taxon>
        <taxon>Gammaproteobacteria</taxon>
        <taxon>Oceanospirillales</taxon>
        <taxon>Pelagibaculum</taxon>
    </lineage>
</organism>
<dbReference type="InterPro" id="IPR001977">
    <property type="entry name" value="Depp_CoAkinase"/>
</dbReference>
<dbReference type="Gene3D" id="3.40.50.300">
    <property type="entry name" value="P-loop containing nucleotide triphosphate hydrolases"/>
    <property type="match status" value="1"/>
</dbReference>
<dbReference type="PROSITE" id="PS51219">
    <property type="entry name" value="DPCK"/>
    <property type="match status" value="1"/>
</dbReference>
<keyword evidence="5" id="KW-0963">Cytoplasm</keyword>
<sequence>MSNFIVGLTGGIGSGKSTISQFFRQQGIDVIDADQTARAVVEPGTPALLKIITHFGSDIVDQNHQLDRHKLRAAIFDQPKQKLWLEQLLHPAIRQHMLHQAQISSSPYVIFEVPLLIESDFKKLVDRILVVDVPIELQIERTIARDGSNLELVNKIIASQATREQRIAAADDVIDNSQPIEMQQSQLVSLQNTYLRLASAKID</sequence>
<dbReference type="PANTHER" id="PTHR10695">
    <property type="entry name" value="DEPHOSPHO-COA KINASE-RELATED"/>
    <property type="match status" value="1"/>
</dbReference>